<evidence type="ECO:0000313" key="3">
    <source>
        <dbReference type="Proteomes" id="UP001221909"/>
    </source>
</evidence>
<dbReference type="RefSeq" id="WP_273749261.1">
    <property type="nucleotide sequence ID" value="NZ_JAQSJE010000002.1"/>
</dbReference>
<keyword evidence="1" id="KW-0472">Membrane</keyword>
<protein>
    <submittedName>
        <fullName evidence="2">DUF5368 family protein</fullName>
    </submittedName>
</protein>
<keyword evidence="3" id="KW-1185">Reference proteome</keyword>
<gene>
    <name evidence="2" type="ORF">PTQ27_03250</name>
</gene>
<accession>A0ABT5MMT3</accession>
<evidence type="ECO:0000256" key="1">
    <source>
        <dbReference type="SAM" id="Phobius"/>
    </source>
</evidence>
<dbReference type="Pfam" id="PF17336">
    <property type="entry name" value="DUF5368"/>
    <property type="match status" value="1"/>
</dbReference>
<feature type="transmembrane region" description="Helical" evidence="1">
    <location>
        <begin position="20"/>
        <end position="40"/>
    </location>
</feature>
<dbReference type="Proteomes" id="UP001221909">
    <property type="component" value="Unassembled WGS sequence"/>
</dbReference>
<evidence type="ECO:0000313" key="2">
    <source>
        <dbReference type="EMBL" id="MDD0823489.1"/>
    </source>
</evidence>
<reference evidence="2 3" key="1">
    <citation type="submission" date="2023-02" db="EMBL/GenBank/DDBJ databases">
        <title>Mannheimia cairiniae sp. nov., a novel species of Mannheimia obtained from moscovy ducks (Cairina moschata) and reclassification of Mannheimia ovis as heterotypic synonym of Mannheimia pernigra.</title>
        <authorList>
            <person name="Christensen H."/>
        </authorList>
    </citation>
    <scope>NUCLEOTIDE SEQUENCE [LARGE SCALE GENOMIC DNA]</scope>
    <source>
        <strain evidence="2 3">AT1</strain>
    </source>
</reference>
<dbReference type="EMBL" id="JAQSJE010000002">
    <property type="protein sequence ID" value="MDD0823489.1"/>
    <property type="molecule type" value="Genomic_DNA"/>
</dbReference>
<feature type="transmembrane region" description="Helical" evidence="1">
    <location>
        <begin position="85"/>
        <end position="106"/>
    </location>
</feature>
<organism evidence="2 3">
    <name type="scientific">Mannheimia cairinae</name>
    <dbReference type="NCBI Taxonomy" id="3025936"/>
    <lineage>
        <taxon>Bacteria</taxon>
        <taxon>Pseudomonadati</taxon>
        <taxon>Pseudomonadota</taxon>
        <taxon>Gammaproteobacteria</taxon>
        <taxon>Pasteurellales</taxon>
        <taxon>Pasteurellaceae</taxon>
        <taxon>Mannheimia</taxon>
    </lineage>
</organism>
<keyword evidence="1" id="KW-0812">Transmembrane</keyword>
<comment type="caution">
    <text evidence="2">The sequence shown here is derived from an EMBL/GenBank/DDBJ whole genome shotgun (WGS) entry which is preliminary data.</text>
</comment>
<keyword evidence="1" id="KW-1133">Transmembrane helix</keyword>
<sequence length="115" mass="12655">MNSLELTMVIAVVQEMLAWTFYPLLVLAVILTVALVMLLVKEKGLHIKRLVQAEVVGFIGGFIGVGVLFWLTQSGLSDIGAPIDAFALLGTYAVNFFGFAILFYTIKGWLFRDAK</sequence>
<proteinExistence type="predicted"/>
<name>A0ABT5MMT3_9PAST</name>
<feature type="transmembrane region" description="Helical" evidence="1">
    <location>
        <begin position="52"/>
        <end position="73"/>
    </location>
</feature>
<dbReference type="InterPro" id="IPR035308">
    <property type="entry name" value="DUF5368"/>
</dbReference>